<dbReference type="EnsemblMetazoa" id="PPAI006267-RA">
    <property type="protein sequence ID" value="PPAI006267-PA"/>
    <property type="gene ID" value="PPAI006267"/>
</dbReference>
<dbReference type="InterPro" id="IPR003280">
    <property type="entry name" value="2pore_dom_K_chnl"/>
</dbReference>
<dbReference type="GO" id="GO:0015271">
    <property type="term" value="F:outward rectifier potassium channel activity"/>
    <property type="evidence" value="ECO:0007669"/>
    <property type="project" value="TreeGrafter"/>
</dbReference>
<reference evidence="10" key="1">
    <citation type="submission" date="2022-08" db="UniProtKB">
        <authorList>
            <consortium name="EnsemblMetazoa"/>
        </authorList>
    </citation>
    <scope>IDENTIFICATION</scope>
    <source>
        <strain evidence="10">Israel</strain>
    </source>
</reference>
<evidence type="ECO:0000256" key="3">
    <source>
        <dbReference type="ARBA" id="ARBA00022692"/>
    </source>
</evidence>
<protein>
    <recommendedName>
        <fullName evidence="9">Potassium channel domain-containing protein</fullName>
    </recommendedName>
</protein>
<accession>A0A1B0EXA1</accession>
<dbReference type="Pfam" id="PF07885">
    <property type="entry name" value="Ion_trans_2"/>
    <property type="match status" value="2"/>
</dbReference>
<evidence type="ECO:0000256" key="6">
    <source>
        <dbReference type="ARBA" id="ARBA00023136"/>
    </source>
</evidence>
<keyword evidence="7 8" id="KW-0407">Ion channel</keyword>
<evidence type="ECO:0000313" key="11">
    <source>
        <dbReference type="Proteomes" id="UP000092462"/>
    </source>
</evidence>
<organism evidence="10 11">
    <name type="scientific">Phlebotomus papatasi</name>
    <name type="common">Sandfly</name>
    <dbReference type="NCBI Taxonomy" id="29031"/>
    <lineage>
        <taxon>Eukaryota</taxon>
        <taxon>Metazoa</taxon>
        <taxon>Ecdysozoa</taxon>
        <taxon>Arthropoda</taxon>
        <taxon>Hexapoda</taxon>
        <taxon>Insecta</taxon>
        <taxon>Pterygota</taxon>
        <taxon>Neoptera</taxon>
        <taxon>Endopterygota</taxon>
        <taxon>Diptera</taxon>
        <taxon>Nematocera</taxon>
        <taxon>Psychodoidea</taxon>
        <taxon>Psychodidae</taxon>
        <taxon>Phlebotomus</taxon>
        <taxon>Phlebotomus</taxon>
    </lineage>
</organism>
<dbReference type="GO" id="GO:0005886">
    <property type="term" value="C:plasma membrane"/>
    <property type="evidence" value="ECO:0007669"/>
    <property type="project" value="TreeGrafter"/>
</dbReference>
<keyword evidence="11" id="KW-1185">Reference proteome</keyword>
<dbReference type="Proteomes" id="UP000092462">
    <property type="component" value="Unassembled WGS sequence"/>
</dbReference>
<evidence type="ECO:0000259" key="9">
    <source>
        <dbReference type="Pfam" id="PF07885"/>
    </source>
</evidence>
<dbReference type="AlphaFoldDB" id="A0A1B0EXA1"/>
<feature type="domain" description="Potassium channel" evidence="9">
    <location>
        <begin position="173"/>
        <end position="244"/>
    </location>
</feature>
<proteinExistence type="inferred from homology"/>
<dbReference type="FunFam" id="1.10.287.70:FF:000190">
    <property type="entry name" value="Uncharacterized protein, isoform A"/>
    <property type="match status" value="1"/>
</dbReference>
<keyword evidence="4" id="KW-1133">Transmembrane helix</keyword>
<evidence type="ECO:0000256" key="7">
    <source>
        <dbReference type="ARBA" id="ARBA00023303"/>
    </source>
</evidence>
<dbReference type="InterPro" id="IPR013099">
    <property type="entry name" value="K_chnl_dom"/>
</dbReference>
<evidence type="ECO:0000313" key="10">
    <source>
        <dbReference type="EnsemblMetazoa" id="PPAI006267-PA"/>
    </source>
</evidence>
<keyword evidence="6" id="KW-0472">Membrane</keyword>
<sequence>VFRELELPAERARVVELRDIVREKRHNFLTAVTNNTDVRNLERLVSMELAKYEISVQEAVQGGLVISVDDDFPADEEKWSVMQAVFFSSTVLTTIGYGNIVPVTTSGRIFCMCFALIGIPLTLTVIADMGVLFATAVSTIAKSLPPMPKWCKPKKDADFSSKRWLYALSAVAFLAFYLAAGAALLIQWEEDWTFFDGFYFCFITMTTIGFGDIVPEKPNYMLLCTLYILVGLALTSTIIELVRRQYAQSWQQLQALSGPLADTLRRLGASGGAGGIDVSALQNDLKRVLTVSMPRRHGFSGPSSDRKDDDQEMAALEAITNAILQEVKEAAHQAHKQHPKVVQIVIYESSV</sequence>
<dbReference type="EMBL" id="AJVK01001017">
    <property type="status" value="NOT_ANNOTATED_CDS"/>
    <property type="molecule type" value="Genomic_DNA"/>
</dbReference>
<dbReference type="PANTHER" id="PTHR11003:SF142">
    <property type="entry name" value="POTASSIUM CHANNEL DOMAIN-CONTAINING PROTEIN"/>
    <property type="match status" value="1"/>
</dbReference>
<evidence type="ECO:0000256" key="4">
    <source>
        <dbReference type="ARBA" id="ARBA00022989"/>
    </source>
</evidence>
<evidence type="ECO:0000256" key="5">
    <source>
        <dbReference type="ARBA" id="ARBA00023065"/>
    </source>
</evidence>
<keyword evidence="5 8" id="KW-0406">Ion transport</keyword>
<comment type="similarity">
    <text evidence="8">Belongs to the two pore domain potassium channel (TC 1.A.1.8) family.</text>
</comment>
<comment type="subcellular location">
    <subcellularLocation>
        <location evidence="1">Membrane</location>
        <topology evidence="1">Multi-pass membrane protein</topology>
    </subcellularLocation>
</comment>
<keyword evidence="2 8" id="KW-0813">Transport</keyword>
<dbReference type="VEuPathDB" id="VectorBase:PPAI006267"/>
<dbReference type="VEuPathDB" id="VectorBase:PPAPM1_005902"/>
<keyword evidence="3 8" id="KW-0812">Transmembrane</keyword>
<dbReference type="Gene3D" id="1.10.287.70">
    <property type="match status" value="1"/>
</dbReference>
<evidence type="ECO:0000256" key="2">
    <source>
        <dbReference type="ARBA" id="ARBA00022448"/>
    </source>
</evidence>
<evidence type="ECO:0000256" key="1">
    <source>
        <dbReference type="ARBA" id="ARBA00004141"/>
    </source>
</evidence>
<dbReference type="GO" id="GO:0030322">
    <property type="term" value="P:stabilization of membrane potential"/>
    <property type="evidence" value="ECO:0007669"/>
    <property type="project" value="TreeGrafter"/>
</dbReference>
<evidence type="ECO:0000256" key="8">
    <source>
        <dbReference type="RuleBase" id="RU003857"/>
    </source>
</evidence>
<dbReference type="EMBL" id="AJVK01001016">
    <property type="status" value="NOT_ANNOTATED_CDS"/>
    <property type="molecule type" value="Genomic_DNA"/>
</dbReference>
<dbReference type="PRINTS" id="PR01333">
    <property type="entry name" value="2POREKCHANEL"/>
</dbReference>
<dbReference type="GO" id="GO:0022841">
    <property type="term" value="F:potassium ion leak channel activity"/>
    <property type="evidence" value="ECO:0007669"/>
    <property type="project" value="TreeGrafter"/>
</dbReference>
<dbReference type="PANTHER" id="PTHR11003">
    <property type="entry name" value="POTASSIUM CHANNEL, SUBFAMILY K"/>
    <property type="match status" value="1"/>
</dbReference>
<dbReference type="SUPFAM" id="SSF81324">
    <property type="entry name" value="Voltage-gated potassium channels"/>
    <property type="match status" value="2"/>
</dbReference>
<name>A0A1B0EXA1_PHLPP</name>
<feature type="domain" description="Potassium channel" evidence="9">
    <location>
        <begin position="76"/>
        <end position="133"/>
    </location>
</feature>